<comment type="caution">
    <text evidence="2">The sequence shown here is derived from an EMBL/GenBank/DDBJ whole genome shotgun (WGS) entry which is preliminary data.</text>
</comment>
<gene>
    <name evidence="2" type="ORF">EV383_2789</name>
</gene>
<dbReference type="Pfam" id="PF12006">
    <property type="entry name" value="DUF3500"/>
    <property type="match status" value="1"/>
</dbReference>
<name>A0A4Q7UVE6_PSEST</name>
<accession>A0A4Q7UVE6</accession>
<dbReference type="InterPro" id="IPR021889">
    <property type="entry name" value="DUF3500"/>
</dbReference>
<evidence type="ECO:0000313" key="3">
    <source>
        <dbReference type="Proteomes" id="UP000291591"/>
    </source>
</evidence>
<feature type="region of interest" description="Disordered" evidence="1">
    <location>
        <begin position="27"/>
        <end position="55"/>
    </location>
</feature>
<dbReference type="PANTHER" id="PTHR37489">
    <property type="entry name" value="DUF3500 DOMAIN-CONTAINING PROTEIN"/>
    <property type="match status" value="1"/>
</dbReference>
<evidence type="ECO:0000313" key="2">
    <source>
        <dbReference type="EMBL" id="RZT85902.1"/>
    </source>
</evidence>
<sequence>MIETPDGAGTTEIATGMAEAARAWLESLDAEQRSTATGHAPVADDPDGEGPDAERRRWFYTPTDHGGLTFHEQRPPQQRGAMKLVASGLTRAAYVTVSTVMGLENVLDHTEGFVTMFDRTRGRDPHMYYLRVFGEPGPTGAWGWRFGGHHVSLNFLVVDGVVVSSTPCFLGADPATSDLLGGVSLRPLGQVEDLARDIVRSLPADLASQAVLLDKAPPDLEAANRTTPKAGDRHIPLAGIWRAPFADPVEQAKLDKMSDGIEERAGLTEDDHRAVELSDEPKGVPASALDAGQREQLRLLLGTYLQRVPEALSPIGRYADDAALDAVHLAWAGPTEPGAPHYYRVQGPRLLIEWDNTQREANHAHSVWRDPTTDFGLDALTQHRAAHHS</sequence>
<reference evidence="2 3" key="1">
    <citation type="submission" date="2019-02" db="EMBL/GenBank/DDBJ databases">
        <title>Sequencing the genomes of 1000 actinobacteria strains.</title>
        <authorList>
            <person name="Klenk H.-P."/>
        </authorList>
    </citation>
    <scope>NUCLEOTIDE SEQUENCE [LARGE SCALE GENOMIC DNA]</scope>
    <source>
        <strain evidence="2 3">DSM 45779</strain>
    </source>
</reference>
<dbReference type="PANTHER" id="PTHR37489:SF1">
    <property type="entry name" value="DUF3500 DOMAIN-CONTAINING PROTEIN"/>
    <property type="match status" value="1"/>
</dbReference>
<feature type="compositionally biased region" description="Basic and acidic residues" evidence="1">
    <location>
        <begin position="264"/>
        <end position="282"/>
    </location>
</feature>
<protein>
    <submittedName>
        <fullName evidence="2">Uncharacterized protein DUF3500</fullName>
    </submittedName>
</protein>
<dbReference type="EMBL" id="SHKL01000001">
    <property type="protein sequence ID" value="RZT85902.1"/>
    <property type="molecule type" value="Genomic_DNA"/>
</dbReference>
<keyword evidence="3" id="KW-1185">Reference proteome</keyword>
<dbReference type="AlphaFoldDB" id="A0A4Q7UVE6"/>
<evidence type="ECO:0000256" key="1">
    <source>
        <dbReference type="SAM" id="MobiDB-lite"/>
    </source>
</evidence>
<organism evidence="2 3">
    <name type="scientific">Pseudonocardia sediminis</name>
    <dbReference type="NCBI Taxonomy" id="1397368"/>
    <lineage>
        <taxon>Bacteria</taxon>
        <taxon>Bacillati</taxon>
        <taxon>Actinomycetota</taxon>
        <taxon>Actinomycetes</taxon>
        <taxon>Pseudonocardiales</taxon>
        <taxon>Pseudonocardiaceae</taxon>
        <taxon>Pseudonocardia</taxon>
    </lineage>
</organism>
<proteinExistence type="predicted"/>
<dbReference type="RefSeq" id="WP_207223523.1">
    <property type="nucleotide sequence ID" value="NZ_SHKL01000001.1"/>
</dbReference>
<feature type="region of interest" description="Disordered" evidence="1">
    <location>
        <begin position="264"/>
        <end position="288"/>
    </location>
</feature>
<dbReference type="Proteomes" id="UP000291591">
    <property type="component" value="Unassembled WGS sequence"/>
</dbReference>